<accession>A0A099YX79</accession>
<evidence type="ECO:0000256" key="1">
    <source>
        <dbReference type="SAM" id="MobiDB-lite"/>
    </source>
</evidence>
<feature type="compositionally biased region" description="Pro residues" evidence="1">
    <location>
        <begin position="89"/>
        <end position="98"/>
    </location>
</feature>
<evidence type="ECO:0008006" key="4">
    <source>
        <dbReference type="Google" id="ProtNLM"/>
    </source>
</evidence>
<feature type="compositionally biased region" description="Basic and acidic residues" evidence="1">
    <location>
        <begin position="185"/>
        <end position="202"/>
    </location>
</feature>
<protein>
    <recommendedName>
        <fullName evidence="4">Junctional sarcoplasmic reticulum protein 1</fullName>
    </recommendedName>
</protein>
<dbReference type="Pfam" id="PF15312">
    <property type="entry name" value="JSRP"/>
    <property type="match status" value="1"/>
</dbReference>
<sequence>MPEPAEGKKCAEKVGAKGGAAGPQVPKSLPVKSEVEPESLDPAEEPLIWEGLTLNKCILVASFVALLSVSFQVLQAPCSREGISSERQAPPPPPPPLPVHEVIDTKEDVPKVVAAPPVQPESSLLEDTDGDDDGDDDSDADGNLAEPWIFKKWFGRLEPEDEEEEPEDEEEEPEAEPEEPPAQVEVKKSREKPRGPERKEEK</sequence>
<dbReference type="EMBL" id="KL887299">
    <property type="protein sequence ID" value="KGL74819.1"/>
    <property type="molecule type" value="Genomic_DNA"/>
</dbReference>
<feature type="region of interest" description="Disordered" evidence="1">
    <location>
        <begin position="1"/>
        <end position="41"/>
    </location>
</feature>
<proteinExistence type="predicted"/>
<evidence type="ECO:0000313" key="2">
    <source>
        <dbReference type="EMBL" id="KGL74819.1"/>
    </source>
</evidence>
<dbReference type="AlphaFoldDB" id="A0A099YX79"/>
<keyword evidence="3" id="KW-1185">Reference proteome</keyword>
<organism evidence="2 3">
    <name type="scientific">Tinamus guttatus</name>
    <name type="common">White-throated tinamou</name>
    <dbReference type="NCBI Taxonomy" id="94827"/>
    <lineage>
        <taxon>Eukaryota</taxon>
        <taxon>Metazoa</taxon>
        <taxon>Chordata</taxon>
        <taxon>Craniata</taxon>
        <taxon>Vertebrata</taxon>
        <taxon>Euteleostomi</taxon>
        <taxon>Archelosauria</taxon>
        <taxon>Archosauria</taxon>
        <taxon>Dinosauria</taxon>
        <taxon>Saurischia</taxon>
        <taxon>Theropoda</taxon>
        <taxon>Coelurosauria</taxon>
        <taxon>Aves</taxon>
        <taxon>Palaeognathae</taxon>
        <taxon>Tinamiformes</taxon>
        <taxon>Tinamidae</taxon>
        <taxon>Tinamus</taxon>
    </lineage>
</organism>
<gene>
    <name evidence="2" type="ORF">N309_07274</name>
</gene>
<dbReference type="InterPro" id="IPR026178">
    <property type="entry name" value="JSRP1"/>
</dbReference>
<feature type="compositionally biased region" description="Acidic residues" evidence="1">
    <location>
        <begin position="159"/>
        <end position="179"/>
    </location>
</feature>
<feature type="region of interest" description="Disordered" evidence="1">
    <location>
        <begin position="81"/>
        <end position="202"/>
    </location>
</feature>
<evidence type="ECO:0000313" key="3">
    <source>
        <dbReference type="Proteomes" id="UP000053641"/>
    </source>
</evidence>
<feature type="compositionally biased region" description="Basic and acidic residues" evidence="1">
    <location>
        <begin position="1"/>
        <end position="15"/>
    </location>
</feature>
<reference evidence="2 3" key="1">
    <citation type="submission" date="2014-06" db="EMBL/GenBank/DDBJ databases">
        <title>Genome evolution of avian class.</title>
        <authorList>
            <person name="Zhang G."/>
            <person name="Li C."/>
        </authorList>
    </citation>
    <scope>NUCLEOTIDE SEQUENCE [LARGE SCALE GENOMIC DNA]</scope>
    <source>
        <strain evidence="2">BGI_N309</strain>
    </source>
</reference>
<feature type="non-terminal residue" evidence="2">
    <location>
        <position position="202"/>
    </location>
</feature>
<dbReference type="Proteomes" id="UP000053641">
    <property type="component" value="Unassembled WGS sequence"/>
</dbReference>
<name>A0A099YX79_TINGU</name>
<feature type="compositionally biased region" description="Basic and acidic residues" evidence="1">
    <location>
        <begin position="101"/>
        <end position="110"/>
    </location>
</feature>
<feature type="compositionally biased region" description="Acidic residues" evidence="1">
    <location>
        <begin position="124"/>
        <end position="140"/>
    </location>
</feature>